<dbReference type="EMBL" id="FOQT01000002">
    <property type="protein sequence ID" value="SFI15005.1"/>
    <property type="molecule type" value="Genomic_DNA"/>
</dbReference>
<dbReference type="GO" id="GO:0006096">
    <property type="term" value="P:glycolytic process"/>
    <property type="evidence" value="ECO:0007669"/>
    <property type="project" value="UniProtKB-UniRule"/>
</dbReference>
<dbReference type="Proteomes" id="UP000198931">
    <property type="component" value="Unassembled WGS sequence"/>
</dbReference>
<keyword evidence="2 3" id="KW-0418">Kinase</keyword>
<keyword evidence="6" id="KW-1185">Reference proteome</keyword>
<evidence type="ECO:0000256" key="4">
    <source>
        <dbReference type="RuleBase" id="RU004046"/>
    </source>
</evidence>
<dbReference type="InterPro" id="IPR003836">
    <property type="entry name" value="Glucokinase"/>
</dbReference>
<dbReference type="GO" id="GO:0005737">
    <property type="term" value="C:cytoplasm"/>
    <property type="evidence" value="ECO:0007669"/>
    <property type="project" value="UniProtKB-SubCell"/>
</dbReference>
<comment type="subcellular location">
    <subcellularLocation>
        <location evidence="3">Cytoplasm</location>
    </subcellularLocation>
</comment>
<organism evidence="5 6">
    <name type="scientific">Halpernia frigidisoli</name>
    <dbReference type="NCBI Taxonomy" id="1125876"/>
    <lineage>
        <taxon>Bacteria</taxon>
        <taxon>Pseudomonadati</taxon>
        <taxon>Bacteroidota</taxon>
        <taxon>Flavobacteriia</taxon>
        <taxon>Flavobacteriales</taxon>
        <taxon>Weeksellaceae</taxon>
        <taxon>Chryseobacterium group</taxon>
        <taxon>Halpernia</taxon>
    </lineage>
</organism>
<name>A0A1I3FUZ9_9FLAO</name>
<feature type="binding site" evidence="3">
    <location>
        <begin position="37"/>
        <end position="42"/>
    </location>
    <ligand>
        <name>ATP</name>
        <dbReference type="ChEBI" id="CHEBI:30616"/>
    </ligand>
</feature>
<dbReference type="SUPFAM" id="SSF53067">
    <property type="entry name" value="Actin-like ATPase domain"/>
    <property type="match status" value="1"/>
</dbReference>
<keyword evidence="3" id="KW-0324">Glycolysis</keyword>
<dbReference type="PANTHER" id="PTHR47363:SF1">
    <property type="entry name" value="GLUCOKINASE"/>
    <property type="match status" value="1"/>
</dbReference>
<evidence type="ECO:0000256" key="3">
    <source>
        <dbReference type="HAMAP-Rule" id="MF_00524"/>
    </source>
</evidence>
<gene>
    <name evidence="3" type="primary">glk</name>
    <name evidence="5" type="ORF">SAMN05443292_1644</name>
</gene>
<dbReference type="NCBIfam" id="TIGR00749">
    <property type="entry name" value="glk"/>
    <property type="match status" value="1"/>
</dbReference>
<evidence type="ECO:0000256" key="2">
    <source>
        <dbReference type="ARBA" id="ARBA00022777"/>
    </source>
</evidence>
<comment type="catalytic activity">
    <reaction evidence="3">
        <text>D-glucose + ATP = D-glucose 6-phosphate + ADP + H(+)</text>
        <dbReference type="Rhea" id="RHEA:17825"/>
        <dbReference type="ChEBI" id="CHEBI:4167"/>
        <dbReference type="ChEBI" id="CHEBI:15378"/>
        <dbReference type="ChEBI" id="CHEBI:30616"/>
        <dbReference type="ChEBI" id="CHEBI:61548"/>
        <dbReference type="ChEBI" id="CHEBI:456216"/>
        <dbReference type="EC" id="2.7.1.2"/>
    </reaction>
</comment>
<keyword evidence="3" id="KW-0067">ATP-binding</keyword>
<sequence length="356" mass="39118">MKTFKSISLPDISDTTLPMSFPSGKNKLPRAGVVLAADIGGTKTELALFQIKNGKLISLKSQRYPTKDHESFVKAIQEFHDDKSLKINCACLGVAGTVEGDKVSGTNFAWEIDAKKLQKDLKIKTVLLINDLQANAYGLSALKTSDFETISKGKREAGNAVVISPGTGLGEAGLFWDGSKFNPYASEGGHCNFAPRTDLDVELFKFLTKKFDHVSWERVISGRGIMNIYEFLRQFRKAKEPKWLKEQLKIDNSAKIISAAALEKKDAVCEETIQLFLKYLAVEASELALKGKATGGIFIGGGIVPKILPLIDKKEFYENFINVGRMKNLLKNIPVKIVLNDKTALMGAAYYAAMGL</sequence>
<dbReference type="STRING" id="1125876.SAMN05443292_1644"/>
<dbReference type="GO" id="GO:0005524">
    <property type="term" value="F:ATP binding"/>
    <property type="evidence" value="ECO:0007669"/>
    <property type="project" value="UniProtKB-UniRule"/>
</dbReference>
<protein>
    <recommendedName>
        <fullName evidence="3">Glucokinase</fullName>
        <ecNumber evidence="3">2.7.1.2</ecNumber>
    </recommendedName>
    <alternativeName>
        <fullName evidence="3">Glucose kinase</fullName>
    </alternativeName>
</protein>
<dbReference type="RefSeq" id="WP_090079607.1">
    <property type="nucleotide sequence ID" value="NZ_FOQT01000002.1"/>
</dbReference>
<dbReference type="PANTHER" id="PTHR47363">
    <property type="entry name" value="GLUCOKINASE"/>
    <property type="match status" value="1"/>
</dbReference>
<accession>A0A1I3FUZ9</accession>
<dbReference type="AlphaFoldDB" id="A0A1I3FUZ9"/>
<dbReference type="OrthoDB" id="9800595at2"/>
<keyword evidence="3" id="KW-0963">Cytoplasm</keyword>
<evidence type="ECO:0000256" key="1">
    <source>
        <dbReference type="ARBA" id="ARBA00022679"/>
    </source>
</evidence>
<comment type="similarity">
    <text evidence="3 4">Belongs to the bacterial glucokinase family.</text>
</comment>
<proteinExistence type="inferred from homology"/>
<evidence type="ECO:0000313" key="6">
    <source>
        <dbReference type="Proteomes" id="UP000198931"/>
    </source>
</evidence>
<evidence type="ECO:0000313" key="5">
    <source>
        <dbReference type="EMBL" id="SFI15005.1"/>
    </source>
</evidence>
<dbReference type="Gene3D" id="3.40.367.20">
    <property type="match status" value="1"/>
</dbReference>
<keyword evidence="1 3" id="KW-0808">Transferase</keyword>
<dbReference type="CDD" id="cd24008">
    <property type="entry name" value="ASKHA_NBD_GLK"/>
    <property type="match status" value="1"/>
</dbReference>
<dbReference type="HAMAP" id="MF_00524">
    <property type="entry name" value="Glucokinase"/>
    <property type="match status" value="1"/>
</dbReference>
<dbReference type="EC" id="2.7.1.2" evidence="3"/>
<keyword evidence="3" id="KW-0547">Nucleotide-binding</keyword>
<reference evidence="5 6" key="1">
    <citation type="submission" date="2016-10" db="EMBL/GenBank/DDBJ databases">
        <authorList>
            <person name="de Groot N.N."/>
        </authorList>
    </citation>
    <scope>NUCLEOTIDE SEQUENCE [LARGE SCALE GENOMIC DNA]</scope>
    <source>
        <strain evidence="5 6">DSM 26000</strain>
    </source>
</reference>
<dbReference type="GO" id="GO:0005536">
    <property type="term" value="F:D-glucose binding"/>
    <property type="evidence" value="ECO:0007669"/>
    <property type="project" value="InterPro"/>
</dbReference>
<dbReference type="GO" id="GO:0004340">
    <property type="term" value="F:glucokinase activity"/>
    <property type="evidence" value="ECO:0007669"/>
    <property type="project" value="UniProtKB-UniRule"/>
</dbReference>
<dbReference type="Gene3D" id="3.30.420.40">
    <property type="match status" value="1"/>
</dbReference>
<dbReference type="Pfam" id="PF02685">
    <property type="entry name" value="Glucokinase"/>
    <property type="match status" value="1"/>
</dbReference>
<dbReference type="InterPro" id="IPR043129">
    <property type="entry name" value="ATPase_NBD"/>
</dbReference>